<gene>
    <name evidence="2" type="ORF">BQ4739_LOCUS6873</name>
</gene>
<protein>
    <submittedName>
        <fullName evidence="2">Uncharacterized protein</fullName>
    </submittedName>
</protein>
<feature type="compositionally biased region" description="Low complexity" evidence="1">
    <location>
        <begin position="311"/>
        <end position="352"/>
    </location>
</feature>
<evidence type="ECO:0000313" key="2">
    <source>
        <dbReference type="EMBL" id="SZX66461.1"/>
    </source>
</evidence>
<accession>A0A383VMQ9</accession>
<evidence type="ECO:0000313" key="3">
    <source>
        <dbReference type="Proteomes" id="UP000256970"/>
    </source>
</evidence>
<reference evidence="2 3" key="1">
    <citation type="submission" date="2016-10" db="EMBL/GenBank/DDBJ databases">
        <authorList>
            <person name="Cai Z."/>
        </authorList>
    </citation>
    <scope>NUCLEOTIDE SEQUENCE [LARGE SCALE GENOMIC DNA]</scope>
</reference>
<sequence>MQRRILAAQDWIASLTGSTAKGSNTQPAGSSSSSSSKAAADSTAWIPAAAASGSSSSKGSTAAKADAGSDWISGLAGPTARISAPRYKQQLIIQPGTSTMLFNGSTSQPLPGTQLISWDWDVAGKTAEGKAFRTSFIGAARSVVLPAGNYSASLTVQAVNQRSGSLEAGTDSVGYFLVVNGTAGSRGVSGGAGGAAAGKQVTAAAAASAKKAGSGSSSSSSSSSQKQQQQQQQQQRRPATKAETQVPKEAMFQSSGTQQSAAEAAGSYAAYAPIAEAGSRAASSNDQPFAWAFGSIVTEAAAASTAEAAEQQRIAADRQQQLQRIQQVLTAPPSPKPVAAAPAPQQPQQPQQPVTPGPMQPPTVNPVPAPVPVSGISSPSTLNPPIQPPITNPDNTVGPSPPPPPPLSPPPPPPPAETDGAAAPSDAQQSPPPPPPLLPSPPPPPSISPNPQPPPPPPAATPGAPGVSLLGPNALQAASPPPPPPPSPPPPRRSPPPPPPPPPVPTPAPTDESTEYEDESDAVDMNADCIDDRTRKAIPGCNGGTDSPQPIEVDDDYCLPWEEYENDMVAFKDCCNSALEKNIQDSGCVAVGIKPTGRR</sequence>
<feature type="compositionally biased region" description="Acidic residues" evidence="1">
    <location>
        <begin position="512"/>
        <end position="522"/>
    </location>
</feature>
<dbReference type="PRINTS" id="PR01217">
    <property type="entry name" value="PRICHEXTENSN"/>
</dbReference>
<name>A0A383VMQ9_TETOB</name>
<feature type="compositionally biased region" description="Pro residues" evidence="1">
    <location>
        <begin position="353"/>
        <end position="371"/>
    </location>
</feature>
<feature type="region of interest" description="Disordered" evidence="1">
    <location>
        <begin position="209"/>
        <end position="258"/>
    </location>
</feature>
<feature type="compositionally biased region" description="Low complexity" evidence="1">
    <location>
        <begin position="28"/>
        <end position="37"/>
    </location>
</feature>
<feature type="compositionally biased region" description="Polar residues" evidence="1">
    <location>
        <begin position="16"/>
        <end position="27"/>
    </location>
</feature>
<feature type="compositionally biased region" description="Pro residues" evidence="1">
    <location>
        <begin position="430"/>
        <end position="460"/>
    </location>
</feature>
<feature type="compositionally biased region" description="Polar residues" evidence="1">
    <location>
        <begin position="375"/>
        <end position="384"/>
    </location>
</feature>
<feature type="compositionally biased region" description="Low complexity" evidence="1">
    <location>
        <begin position="209"/>
        <end position="236"/>
    </location>
</feature>
<keyword evidence="3" id="KW-1185">Reference proteome</keyword>
<dbReference type="Proteomes" id="UP000256970">
    <property type="component" value="Unassembled WGS sequence"/>
</dbReference>
<feature type="region of interest" description="Disordered" evidence="1">
    <location>
        <begin position="311"/>
        <end position="526"/>
    </location>
</feature>
<organism evidence="2 3">
    <name type="scientific">Tetradesmus obliquus</name>
    <name type="common">Green alga</name>
    <name type="synonym">Acutodesmus obliquus</name>
    <dbReference type="NCBI Taxonomy" id="3088"/>
    <lineage>
        <taxon>Eukaryota</taxon>
        <taxon>Viridiplantae</taxon>
        <taxon>Chlorophyta</taxon>
        <taxon>core chlorophytes</taxon>
        <taxon>Chlorophyceae</taxon>
        <taxon>CS clade</taxon>
        <taxon>Sphaeropleales</taxon>
        <taxon>Scenedesmaceae</taxon>
        <taxon>Tetradesmus</taxon>
    </lineage>
</organism>
<evidence type="ECO:0000256" key="1">
    <source>
        <dbReference type="SAM" id="MobiDB-lite"/>
    </source>
</evidence>
<dbReference type="EMBL" id="FNXT01000701">
    <property type="protein sequence ID" value="SZX66461.1"/>
    <property type="molecule type" value="Genomic_DNA"/>
</dbReference>
<proteinExistence type="predicted"/>
<feature type="compositionally biased region" description="Pro residues" evidence="1">
    <location>
        <begin position="399"/>
        <end position="416"/>
    </location>
</feature>
<dbReference type="AlphaFoldDB" id="A0A383VMQ9"/>
<feature type="region of interest" description="Disordered" evidence="1">
    <location>
        <begin position="16"/>
        <end position="37"/>
    </location>
</feature>
<feature type="compositionally biased region" description="Pro residues" evidence="1">
    <location>
        <begin position="479"/>
        <end position="508"/>
    </location>
</feature>